<accession>A0A3E1Q6C1</accession>
<organism evidence="1 2">
    <name type="scientific">Marixanthomonas ophiurae</name>
    <dbReference type="NCBI Taxonomy" id="387659"/>
    <lineage>
        <taxon>Bacteria</taxon>
        <taxon>Pseudomonadati</taxon>
        <taxon>Bacteroidota</taxon>
        <taxon>Flavobacteriia</taxon>
        <taxon>Flavobacteriales</taxon>
        <taxon>Flavobacteriaceae</taxon>
        <taxon>Marixanthomonas</taxon>
    </lineage>
</organism>
<name>A0A3E1Q6C1_9FLAO</name>
<proteinExistence type="predicted"/>
<gene>
    <name evidence="1" type="ORF">DZ858_10550</name>
</gene>
<reference evidence="1 2" key="1">
    <citation type="journal article" date="2007" name="Int. J. Syst. Evol. Microbiol.">
        <title>Marixanthomonas ophiurae gen. nov., sp. nov., a marine bacterium of the family Flavobacteriaceae isolated from a deep-sea brittle star.</title>
        <authorList>
            <person name="Romanenko L.A."/>
            <person name="Uchino M."/>
            <person name="Frolova G.M."/>
            <person name="Mikhailov V.V."/>
        </authorList>
    </citation>
    <scope>NUCLEOTIDE SEQUENCE [LARGE SCALE GENOMIC DNA]</scope>
    <source>
        <strain evidence="1 2">KMM 3046</strain>
    </source>
</reference>
<sequence>MFVTMYISIVNPSDVWIFVKHLKQGFYAACYIRAILCNIVYSLNNKVAVVLKYQNKETLKNLNYETH</sequence>
<dbReference type="Proteomes" id="UP000261082">
    <property type="component" value="Unassembled WGS sequence"/>
</dbReference>
<protein>
    <submittedName>
        <fullName evidence="1">Uncharacterized protein</fullName>
    </submittedName>
</protein>
<comment type="caution">
    <text evidence="1">The sequence shown here is derived from an EMBL/GenBank/DDBJ whole genome shotgun (WGS) entry which is preliminary data.</text>
</comment>
<dbReference type="AlphaFoldDB" id="A0A3E1Q6C1"/>
<keyword evidence="2" id="KW-1185">Reference proteome</keyword>
<evidence type="ECO:0000313" key="1">
    <source>
        <dbReference type="EMBL" id="RFN57683.1"/>
    </source>
</evidence>
<dbReference type="EMBL" id="QVID01000002">
    <property type="protein sequence ID" value="RFN57683.1"/>
    <property type="molecule type" value="Genomic_DNA"/>
</dbReference>
<evidence type="ECO:0000313" key="2">
    <source>
        <dbReference type="Proteomes" id="UP000261082"/>
    </source>
</evidence>